<proteinExistence type="predicted"/>
<reference evidence="3 4" key="1">
    <citation type="journal article" date="2016" name="Antonie Van Leeuwenhoek">
        <title>Nocardia donostiensis sp. nov., isolated from human respiratory specimens.</title>
        <authorList>
            <person name="Ercibengoa M."/>
            <person name="Bell M."/>
            <person name="Marimon J.M."/>
            <person name="Humrighouse B."/>
            <person name="Klenk H.P."/>
            <person name="Potter G."/>
            <person name="Perez-Trallero E."/>
        </authorList>
    </citation>
    <scope>NUCLEOTIDE SEQUENCE [LARGE SCALE GENOMIC DNA]</scope>
    <source>
        <strain evidence="3 4">X1655</strain>
    </source>
</reference>
<dbReference type="InterPro" id="IPR010427">
    <property type="entry name" value="DUF1023"/>
</dbReference>
<dbReference type="STRING" id="1538463.B0T36_11890"/>
<evidence type="ECO:0000313" key="3">
    <source>
        <dbReference type="EMBL" id="ONM49255.1"/>
    </source>
</evidence>
<gene>
    <name evidence="3" type="ORF">B0T46_07630</name>
</gene>
<organism evidence="3 4">
    <name type="scientific">Nocardia donostiensis</name>
    <dbReference type="NCBI Taxonomy" id="1538463"/>
    <lineage>
        <taxon>Bacteria</taxon>
        <taxon>Bacillati</taxon>
        <taxon>Actinomycetota</taxon>
        <taxon>Actinomycetes</taxon>
        <taxon>Mycobacteriales</taxon>
        <taxon>Nocardiaceae</taxon>
        <taxon>Nocardia</taxon>
    </lineage>
</organism>
<evidence type="ECO:0000259" key="2">
    <source>
        <dbReference type="Pfam" id="PF06259"/>
    </source>
</evidence>
<sequence>MRTFHSWILQAHLFRLRDSLAESLQKFGRHHETTTRKFGGHLKAAGTEATAADASSKRDVENSFNLSPADRTQGSPLTNNETLPTDPRELHAMWSRLSTAEKDALHRADPSIGNRDGIPQADRDYYNRKNFEAWMAQARAAEYDDPEQRDRVIADFKTIEKALAAPEGSPPRFLTRLDEDFRVIAVSVGNPDKTQNVVTYASGTGTNPNYIDKITDKAGKIRQAALAADPKADTAVTIWMGDRADLPNHAIEKVPAENGAQPLRSYHEGLRATHEGAPSNNTLLGYSYGAVNAGYAARQPLEADNIIFVGSFGTGVDRAADLRLAGVDPADMDKHVFSTMARHDSIQLMPKVHGPPPTRPEFGGTVFSADSERGSWTSLGWNPDAHGSYFDTSNQALQNIGLIITGNGHLVT</sequence>
<dbReference type="RefSeq" id="WP_077115784.1">
    <property type="nucleotide sequence ID" value="NZ_LOKT01000007.1"/>
</dbReference>
<evidence type="ECO:0000256" key="1">
    <source>
        <dbReference type="SAM" id="MobiDB-lite"/>
    </source>
</evidence>
<dbReference type="Proteomes" id="UP000188836">
    <property type="component" value="Unassembled WGS sequence"/>
</dbReference>
<feature type="compositionally biased region" description="Low complexity" evidence="1">
    <location>
        <begin position="44"/>
        <end position="54"/>
    </location>
</feature>
<comment type="caution">
    <text evidence="3">The sequence shown here is derived from an EMBL/GenBank/DDBJ whole genome shotgun (WGS) entry which is preliminary data.</text>
</comment>
<keyword evidence="4" id="KW-1185">Reference proteome</keyword>
<name>A0A1W0AX63_9NOCA</name>
<protein>
    <recommendedName>
        <fullName evidence="2">DUF1023 domain-containing protein</fullName>
    </recommendedName>
</protein>
<accession>A0A1W0AX63</accession>
<dbReference type="EMBL" id="MUMY01000005">
    <property type="protein sequence ID" value="ONM49255.1"/>
    <property type="molecule type" value="Genomic_DNA"/>
</dbReference>
<feature type="region of interest" description="Disordered" evidence="1">
    <location>
        <begin position="38"/>
        <end position="87"/>
    </location>
</feature>
<feature type="compositionally biased region" description="Polar residues" evidence="1">
    <location>
        <begin position="62"/>
        <end position="83"/>
    </location>
</feature>
<evidence type="ECO:0000313" key="4">
    <source>
        <dbReference type="Proteomes" id="UP000188836"/>
    </source>
</evidence>
<dbReference type="AlphaFoldDB" id="A0A1W0AX63"/>
<dbReference type="Pfam" id="PF06259">
    <property type="entry name" value="Abhydrolase_8"/>
    <property type="match status" value="1"/>
</dbReference>
<feature type="domain" description="DUF1023" evidence="2">
    <location>
        <begin position="184"/>
        <end position="352"/>
    </location>
</feature>